<name>A0A0L0NNW3_CANAR</name>
<gene>
    <name evidence="1" type="ORF">QG37_08036</name>
</gene>
<accession>A0A0L0NNW3</accession>
<dbReference type="Proteomes" id="UP000037122">
    <property type="component" value="Unassembled WGS sequence"/>
</dbReference>
<comment type="caution">
    <text evidence="1">The sequence shown here is derived from an EMBL/GenBank/DDBJ whole genome shotgun (WGS) entry which is preliminary data.</text>
</comment>
<proteinExistence type="predicted"/>
<organism evidence="1 2">
    <name type="scientific">Candidozyma auris</name>
    <name type="common">Yeast</name>
    <name type="synonym">Candida auris</name>
    <dbReference type="NCBI Taxonomy" id="498019"/>
    <lineage>
        <taxon>Eukaryota</taxon>
        <taxon>Fungi</taxon>
        <taxon>Dikarya</taxon>
        <taxon>Ascomycota</taxon>
        <taxon>Saccharomycotina</taxon>
        <taxon>Pichiomycetes</taxon>
        <taxon>Metschnikowiaceae</taxon>
        <taxon>Candidozyma</taxon>
    </lineage>
</organism>
<dbReference type="EMBL" id="LGST01000066">
    <property type="protein sequence ID" value="KND95709.1"/>
    <property type="molecule type" value="Genomic_DNA"/>
</dbReference>
<protein>
    <submittedName>
        <fullName evidence="1">Uncharacterized protein</fullName>
    </submittedName>
</protein>
<evidence type="ECO:0000313" key="1">
    <source>
        <dbReference type="EMBL" id="KND95709.1"/>
    </source>
</evidence>
<sequence>MVFTGLLHTKGQALLIYDSLPKVNFCQNANIDCDRLWHFLHPSIAYAEEPPRGPQFDDGQYYDFRYDKLFAMTRNR</sequence>
<reference evidence="2" key="1">
    <citation type="journal article" date="2015" name="BMC Genomics">
        <title>Draft genome of a commonly misdiagnosed multidrug resistant pathogen Candida auris.</title>
        <authorList>
            <person name="Chatterjee S."/>
            <person name="Alampalli S.V."/>
            <person name="Nageshan R.K."/>
            <person name="Chettiar S.T."/>
            <person name="Joshi S."/>
            <person name="Tatu U.S."/>
        </authorList>
    </citation>
    <scope>NUCLEOTIDE SEQUENCE [LARGE SCALE GENOMIC DNA]</scope>
    <source>
        <strain evidence="2">6684</strain>
    </source>
</reference>
<dbReference type="VEuPathDB" id="FungiDB:QG37_08036"/>
<evidence type="ECO:0000313" key="2">
    <source>
        <dbReference type="Proteomes" id="UP000037122"/>
    </source>
</evidence>
<dbReference type="AlphaFoldDB" id="A0A0L0NNW3"/>